<dbReference type="CDD" id="cd01647">
    <property type="entry name" value="RT_LTR"/>
    <property type="match status" value="1"/>
</dbReference>
<dbReference type="InterPro" id="IPR000477">
    <property type="entry name" value="RT_dom"/>
</dbReference>
<feature type="non-terminal residue" evidence="2">
    <location>
        <position position="1"/>
    </location>
</feature>
<dbReference type="PANTHER" id="PTHR24559:SF454">
    <property type="entry name" value="RIBONUCLEASE H"/>
    <property type="match status" value="1"/>
</dbReference>
<dbReference type="Gene3D" id="3.10.10.10">
    <property type="entry name" value="HIV Type 1 Reverse Transcriptase, subunit A, domain 1"/>
    <property type="match status" value="1"/>
</dbReference>
<evidence type="ECO:0000259" key="1">
    <source>
        <dbReference type="PROSITE" id="PS50878"/>
    </source>
</evidence>
<dbReference type="Pfam" id="PF00078">
    <property type="entry name" value="RVT_1"/>
    <property type="match status" value="1"/>
</dbReference>
<feature type="non-terminal residue" evidence="2">
    <location>
        <position position="233"/>
    </location>
</feature>
<dbReference type="PANTHER" id="PTHR24559">
    <property type="entry name" value="TRANSPOSON TY3-I GAG-POL POLYPROTEIN"/>
    <property type="match status" value="1"/>
</dbReference>
<dbReference type="Gene3D" id="2.40.70.10">
    <property type="entry name" value="Acid Proteases"/>
    <property type="match status" value="1"/>
</dbReference>
<proteinExistence type="predicted"/>
<protein>
    <submittedName>
        <fullName evidence="2">Retrovirus-related Pol polyprotein</fullName>
    </submittedName>
</protein>
<dbReference type="InterPro" id="IPR043128">
    <property type="entry name" value="Rev_trsase/Diguanyl_cyclase"/>
</dbReference>
<dbReference type="InterPro" id="IPR021109">
    <property type="entry name" value="Peptidase_aspartic_dom_sf"/>
</dbReference>
<accession>V5IAS3</accession>
<reference evidence="2" key="1">
    <citation type="submission" date="2013-07" db="EMBL/GenBank/DDBJ databases">
        <title>Midgut Transcriptome Profiling of Anoplphora glabripennis, a Lignocellulose Degrading, Wood-Boring Cerambycid.</title>
        <authorList>
            <person name="Scully E.D."/>
            <person name="Hoover K."/>
            <person name="Carlson J.E."/>
            <person name="Tien M."/>
            <person name="Geib S.M."/>
        </authorList>
    </citation>
    <scope>NUCLEOTIDE SEQUENCE</scope>
</reference>
<gene>
    <name evidence="2" type="primary">POL3</name>
</gene>
<dbReference type="EMBL" id="GALX01000685">
    <property type="protein sequence ID" value="JAB67781.1"/>
    <property type="molecule type" value="Transcribed_RNA"/>
</dbReference>
<dbReference type="GO" id="GO:0071897">
    <property type="term" value="P:DNA biosynthetic process"/>
    <property type="evidence" value="ECO:0007669"/>
    <property type="project" value="UniProtKB-ARBA"/>
</dbReference>
<dbReference type="SUPFAM" id="SSF56672">
    <property type="entry name" value="DNA/RNA polymerases"/>
    <property type="match status" value="1"/>
</dbReference>
<dbReference type="Gene3D" id="3.30.70.270">
    <property type="match status" value="1"/>
</dbReference>
<dbReference type="InterPro" id="IPR053134">
    <property type="entry name" value="RNA-dir_DNA_polymerase"/>
</dbReference>
<organism evidence="2">
    <name type="scientific">Anoplophora glabripennis</name>
    <name type="common">Asian longhorn beetle</name>
    <name type="synonym">Anoplophora nobilis</name>
    <dbReference type="NCBI Taxonomy" id="217634"/>
    <lineage>
        <taxon>Eukaryota</taxon>
        <taxon>Metazoa</taxon>
        <taxon>Ecdysozoa</taxon>
        <taxon>Arthropoda</taxon>
        <taxon>Hexapoda</taxon>
        <taxon>Insecta</taxon>
        <taxon>Pterygota</taxon>
        <taxon>Neoptera</taxon>
        <taxon>Endopterygota</taxon>
        <taxon>Coleoptera</taxon>
        <taxon>Polyphaga</taxon>
        <taxon>Cucujiformia</taxon>
        <taxon>Chrysomeloidea</taxon>
        <taxon>Cerambycidae</taxon>
        <taxon>Lamiinae</taxon>
        <taxon>Lamiini</taxon>
        <taxon>Anoplophora</taxon>
    </lineage>
</organism>
<dbReference type="AlphaFoldDB" id="V5IAS3"/>
<dbReference type="InterPro" id="IPR043502">
    <property type="entry name" value="DNA/RNA_pol_sf"/>
</dbReference>
<name>V5IAS3_ANOGL</name>
<sequence length="233" mass="26891">VELKIRIGEEETMIRAYLMDNLKEECVIGMEWLKGEEATLDHKQGGVYFGVQHRRAVYWTTTRKESQVHKPVVLAEGNCMVEWIPHYEAILNEFPDVFEEGVRQPTTNLVQHTIKLREDRPFRIRRYKFSQEKRKIIEGEVERMLKMGVVRRSHSPYSSPIVLVGKPDGTVRFCVDYRQLNGLTENGVSIPPPISDLLKDIGQAKYFTSLDLKSGYWQVPMSPASVPLTAFHT</sequence>
<evidence type="ECO:0000313" key="2">
    <source>
        <dbReference type="EMBL" id="JAB67781.1"/>
    </source>
</evidence>
<dbReference type="PROSITE" id="PS50878">
    <property type="entry name" value="RT_POL"/>
    <property type="match status" value="1"/>
</dbReference>
<feature type="domain" description="Reverse transcriptase" evidence="1">
    <location>
        <begin position="145"/>
        <end position="233"/>
    </location>
</feature>